<dbReference type="OrthoDB" id="6580598at2759"/>
<evidence type="ECO:0000313" key="1">
    <source>
        <dbReference type="EMBL" id="CAH2013206.1"/>
    </source>
</evidence>
<keyword evidence="2" id="KW-1185">Reference proteome</keyword>
<protein>
    <submittedName>
        <fullName evidence="1">Uncharacterized protein</fullName>
    </submittedName>
</protein>
<evidence type="ECO:0000313" key="2">
    <source>
        <dbReference type="Proteomes" id="UP001152888"/>
    </source>
</evidence>
<dbReference type="AlphaFoldDB" id="A0A9P0MJE0"/>
<dbReference type="PANTHER" id="PTHR45913">
    <property type="entry name" value="EPM2A-INTERACTING PROTEIN 1"/>
    <property type="match status" value="1"/>
</dbReference>
<sequence length="90" mass="10724">MVSTHCVIHRQTFASKTLPQKLRHTLDSARRIINYIKSSALNSRLFTLLCEDFDSDHKVLLFHTEVLLFLEFEEKHDFLTMFKYEFGLFN</sequence>
<name>A0A9P0MJE0_ACAOB</name>
<dbReference type="PANTHER" id="PTHR45913:SF19">
    <property type="entry name" value="LOW QUALITY PROTEIN: ZINC FINGER BED DOMAIN-CONTAINING PROTEIN 5-LIKE"/>
    <property type="match status" value="1"/>
</dbReference>
<dbReference type="Proteomes" id="UP001152888">
    <property type="component" value="Unassembled WGS sequence"/>
</dbReference>
<dbReference type="EMBL" id="CAKOFQ010008291">
    <property type="protein sequence ID" value="CAH2013206.1"/>
    <property type="molecule type" value="Genomic_DNA"/>
</dbReference>
<organism evidence="1 2">
    <name type="scientific">Acanthoscelides obtectus</name>
    <name type="common">Bean weevil</name>
    <name type="synonym">Bruchus obtectus</name>
    <dbReference type="NCBI Taxonomy" id="200917"/>
    <lineage>
        <taxon>Eukaryota</taxon>
        <taxon>Metazoa</taxon>
        <taxon>Ecdysozoa</taxon>
        <taxon>Arthropoda</taxon>
        <taxon>Hexapoda</taxon>
        <taxon>Insecta</taxon>
        <taxon>Pterygota</taxon>
        <taxon>Neoptera</taxon>
        <taxon>Endopterygota</taxon>
        <taxon>Coleoptera</taxon>
        <taxon>Polyphaga</taxon>
        <taxon>Cucujiformia</taxon>
        <taxon>Chrysomeloidea</taxon>
        <taxon>Chrysomelidae</taxon>
        <taxon>Bruchinae</taxon>
        <taxon>Bruchini</taxon>
        <taxon>Acanthoscelides</taxon>
    </lineage>
</organism>
<proteinExistence type="predicted"/>
<accession>A0A9P0MJE0</accession>
<gene>
    <name evidence="1" type="ORF">ACAOBT_LOCUS33282</name>
</gene>
<reference evidence="1" key="1">
    <citation type="submission" date="2022-03" db="EMBL/GenBank/DDBJ databases">
        <authorList>
            <person name="Sayadi A."/>
        </authorList>
    </citation>
    <scope>NUCLEOTIDE SEQUENCE</scope>
</reference>
<comment type="caution">
    <text evidence="1">The sequence shown here is derived from an EMBL/GenBank/DDBJ whole genome shotgun (WGS) entry which is preliminary data.</text>
</comment>